<dbReference type="EMBL" id="ML996092">
    <property type="protein sequence ID" value="KAF2148766.1"/>
    <property type="molecule type" value="Genomic_DNA"/>
</dbReference>
<organism evidence="1 2">
    <name type="scientific">Myriangium duriaei CBS 260.36</name>
    <dbReference type="NCBI Taxonomy" id="1168546"/>
    <lineage>
        <taxon>Eukaryota</taxon>
        <taxon>Fungi</taxon>
        <taxon>Dikarya</taxon>
        <taxon>Ascomycota</taxon>
        <taxon>Pezizomycotina</taxon>
        <taxon>Dothideomycetes</taxon>
        <taxon>Dothideomycetidae</taxon>
        <taxon>Myriangiales</taxon>
        <taxon>Myriangiaceae</taxon>
        <taxon>Myriangium</taxon>
    </lineage>
</organism>
<evidence type="ECO:0000313" key="1">
    <source>
        <dbReference type="EMBL" id="KAF2148766.1"/>
    </source>
</evidence>
<comment type="caution">
    <text evidence="1">The sequence shown here is derived from an EMBL/GenBank/DDBJ whole genome shotgun (WGS) entry which is preliminary data.</text>
</comment>
<proteinExistence type="predicted"/>
<sequence length="520" mass="60355">MIQELGTAEFARLDAMEQNTKDHPGQLCLAAWKGANRLMSHLYNQPGVASFVKHIKIVHRSSGLSVPMRRQFKHSEIRDFSFAGSWFRVWAAEKYRRKTAVRMSVFMDFLLADLLAVVPRLESLEVVLPAQILPNEYDRPFGLFWVKMRGSFGLGNFNSNPRLPSKFNCLTKLSLSVENKGRHQYLARIEEGDSLRELRTADLCDVFLALPALNELEMSFVYFTFSLNEPVEVHTPTSSARAMRRVQLHNCKVQLPYVRLPGSTRYHAIPLRPIAVLDGLMESLVVLLWVGEDYLYKRRVYSSDFVWAALLPHANTMRNLCFDYAIPKELKILRQRSERIHPCLKDFYHFGSFYMLGRLQRLHLDMCFLSELLHYMKRQSMSSPVLESQVWTALPPQLRELAILNINHQDLYDSVDGLSYVQHFVPDFLASAPTSMKLLILDIWCPIDSNWRMQETVRIDPHGHTEILVLQTCPELKFCPHFRCLDPNQCLDQGLEASKRKLWAYSSQYVKDHWRELSTM</sequence>
<evidence type="ECO:0000313" key="2">
    <source>
        <dbReference type="Proteomes" id="UP000799439"/>
    </source>
</evidence>
<accession>A0A9P4MIF4</accession>
<name>A0A9P4MIF4_9PEZI</name>
<dbReference type="AlphaFoldDB" id="A0A9P4MIF4"/>
<keyword evidence="2" id="KW-1185">Reference proteome</keyword>
<reference evidence="1" key="1">
    <citation type="journal article" date="2020" name="Stud. Mycol.">
        <title>101 Dothideomycetes genomes: a test case for predicting lifestyles and emergence of pathogens.</title>
        <authorList>
            <person name="Haridas S."/>
            <person name="Albert R."/>
            <person name="Binder M."/>
            <person name="Bloem J."/>
            <person name="Labutti K."/>
            <person name="Salamov A."/>
            <person name="Andreopoulos B."/>
            <person name="Baker S."/>
            <person name="Barry K."/>
            <person name="Bills G."/>
            <person name="Bluhm B."/>
            <person name="Cannon C."/>
            <person name="Castanera R."/>
            <person name="Culley D."/>
            <person name="Daum C."/>
            <person name="Ezra D."/>
            <person name="Gonzalez J."/>
            <person name="Henrissat B."/>
            <person name="Kuo A."/>
            <person name="Liang C."/>
            <person name="Lipzen A."/>
            <person name="Lutzoni F."/>
            <person name="Magnuson J."/>
            <person name="Mondo S."/>
            <person name="Nolan M."/>
            <person name="Ohm R."/>
            <person name="Pangilinan J."/>
            <person name="Park H.-J."/>
            <person name="Ramirez L."/>
            <person name="Alfaro M."/>
            <person name="Sun H."/>
            <person name="Tritt A."/>
            <person name="Yoshinaga Y."/>
            <person name="Zwiers L.-H."/>
            <person name="Turgeon B."/>
            <person name="Goodwin S."/>
            <person name="Spatafora J."/>
            <person name="Crous P."/>
            <person name="Grigoriev I."/>
        </authorList>
    </citation>
    <scope>NUCLEOTIDE SEQUENCE</scope>
    <source>
        <strain evidence="1">CBS 260.36</strain>
    </source>
</reference>
<gene>
    <name evidence="1" type="ORF">K461DRAFT_297263</name>
</gene>
<dbReference type="Proteomes" id="UP000799439">
    <property type="component" value="Unassembled WGS sequence"/>
</dbReference>
<protein>
    <submittedName>
        <fullName evidence="1">Uncharacterized protein</fullName>
    </submittedName>
</protein>